<gene>
    <name evidence="1" type="ORF">GS617_10425</name>
</gene>
<reference evidence="1 2" key="1">
    <citation type="submission" date="2019-12" db="EMBL/GenBank/DDBJ databases">
        <title>Ruegeria JWLKs population differentiation of coral mucus and skeleton niches.</title>
        <authorList>
            <person name="Luo D."/>
        </authorList>
    </citation>
    <scope>NUCLEOTIDE SEQUENCE [LARGE SCALE GENOMIC DNA]</scope>
    <source>
        <strain evidence="1 2">HKCCD6238</strain>
    </source>
</reference>
<protein>
    <submittedName>
        <fullName evidence="1">Uncharacterized protein</fullName>
    </submittedName>
</protein>
<comment type="caution">
    <text evidence="1">The sequence shown here is derived from an EMBL/GenBank/DDBJ whole genome shotgun (WGS) entry which is preliminary data.</text>
</comment>
<evidence type="ECO:0000313" key="2">
    <source>
        <dbReference type="Proteomes" id="UP000599383"/>
    </source>
</evidence>
<accession>A0ABX1WBJ9</accession>
<name>A0ABX1WBJ9_9RHOB</name>
<proteinExistence type="predicted"/>
<sequence length="167" mass="19041">MASATALLIAFRAYPRQKEEDRKLQIGLEQRRAYETLVKQFTETKLAFVDMKFEDLASLRGHLSETIKARRKLQVQINAATVLMHAEILPFVRECYQSTSDILKKIAEELVSIAQEAGPGGKIEKKDLSDRCKLVVDDAVVEFDKAIEKLVNEIRVRAYSLDMLKLE</sequence>
<dbReference type="EMBL" id="WVQY01000003">
    <property type="protein sequence ID" value="NOD30685.1"/>
    <property type="molecule type" value="Genomic_DNA"/>
</dbReference>
<organism evidence="1 2">
    <name type="scientific">Ruegeria atlantica</name>
    <dbReference type="NCBI Taxonomy" id="81569"/>
    <lineage>
        <taxon>Bacteria</taxon>
        <taxon>Pseudomonadati</taxon>
        <taxon>Pseudomonadota</taxon>
        <taxon>Alphaproteobacteria</taxon>
        <taxon>Rhodobacterales</taxon>
        <taxon>Roseobacteraceae</taxon>
        <taxon>Ruegeria</taxon>
    </lineage>
</organism>
<dbReference type="Proteomes" id="UP000599383">
    <property type="component" value="Unassembled WGS sequence"/>
</dbReference>
<evidence type="ECO:0000313" key="1">
    <source>
        <dbReference type="EMBL" id="NOD30685.1"/>
    </source>
</evidence>
<keyword evidence="2" id="KW-1185">Reference proteome</keyword>